<dbReference type="GO" id="GO:0046872">
    <property type="term" value="F:metal ion binding"/>
    <property type="evidence" value="ECO:0007669"/>
    <property type="project" value="UniProtKB-KW"/>
</dbReference>
<dbReference type="RefSeq" id="XP_007728656.1">
    <property type="nucleotide sequence ID" value="XM_007730466.1"/>
</dbReference>
<keyword evidence="4" id="KW-1185">Reference proteome</keyword>
<keyword evidence="1" id="KW-0408">Iron</keyword>
<dbReference type="GeneID" id="19164456"/>
<dbReference type="eggNOG" id="ENOG502QTV7">
    <property type="taxonomic scope" value="Eukaryota"/>
</dbReference>
<dbReference type="GO" id="GO:0016491">
    <property type="term" value="F:oxidoreductase activity"/>
    <property type="evidence" value="ECO:0007669"/>
    <property type="project" value="UniProtKB-KW"/>
</dbReference>
<comment type="caution">
    <text evidence="3">The sequence shown here is derived from an EMBL/GenBank/DDBJ whole genome shotgun (WGS) entry which is preliminary data.</text>
</comment>
<dbReference type="EMBL" id="AMGY01000001">
    <property type="protein sequence ID" value="EXJ91766.1"/>
    <property type="molecule type" value="Genomic_DNA"/>
</dbReference>
<dbReference type="Gene3D" id="2.60.120.620">
    <property type="entry name" value="q2cbj1_9rhob like domain"/>
    <property type="match status" value="1"/>
</dbReference>
<dbReference type="PROSITE" id="PS51471">
    <property type="entry name" value="FE2OG_OXY"/>
    <property type="match status" value="1"/>
</dbReference>
<reference evidence="3 4" key="1">
    <citation type="submission" date="2013-03" db="EMBL/GenBank/DDBJ databases">
        <title>The Genome Sequence of Capronia epimyces CBS 606.96.</title>
        <authorList>
            <consortium name="The Broad Institute Genomics Platform"/>
            <person name="Cuomo C."/>
            <person name="de Hoog S."/>
            <person name="Gorbushina A."/>
            <person name="Walker B."/>
            <person name="Young S.K."/>
            <person name="Zeng Q."/>
            <person name="Gargeya S."/>
            <person name="Fitzgerald M."/>
            <person name="Haas B."/>
            <person name="Abouelleil A."/>
            <person name="Allen A.W."/>
            <person name="Alvarado L."/>
            <person name="Arachchi H.M."/>
            <person name="Berlin A.M."/>
            <person name="Chapman S.B."/>
            <person name="Gainer-Dewar J."/>
            <person name="Goldberg J."/>
            <person name="Griggs A."/>
            <person name="Gujja S."/>
            <person name="Hansen M."/>
            <person name="Howarth C."/>
            <person name="Imamovic A."/>
            <person name="Ireland A."/>
            <person name="Larimer J."/>
            <person name="McCowan C."/>
            <person name="Murphy C."/>
            <person name="Pearson M."/>
            <person name="Poon T.W."/>
            <person name="Priest M."/>
            <person name="Roberts A."/>
            <person name="Saif S."/>
            <person name="Shea T."/>
            <person name="Sisk P."/>
            <person name="Sykes S."/>
            <person name="Wortman J."/>
            <person name="Nusbaum C."/>
            <person name="Birren B."/>
        </authorList>
    </citation>
    <scope>NUCLEOTIDE SEQUENCE [LARGE SCALE GENOMIC DNA]</scope>
    <source>
        <strain evidence="3 4">CBS 606.96</strain>
    </source>
</reference>
<dbReference type="InterPro" id="IPR005123">
    <property type="entry name" value="Oxoglu/Fe-dep_dioxygenase_dom"/>
</dbReference>
<gene>
    <name evidence="3" type="ORF">A1O3_00316</name>
</gene>
<keyword evidence="1" id="KW-0479">Metal-binding</keyword>
<dbReference type="Pfam" id="PF13640">
    <property type="entry name" value="2OG-FeII_Oxy_3"/>
    <property type="match status" value="1"/>
</dbReference>
<dbReference type="AlphaFoldDB" id="W9YR66"/>
<protein>
    <recommendedName>
        <fullName evidence="2">Fe2OG dioxygenase domain-containing protein</fullName>
    </recommendedName>
</protein>
<accession>W9YR66</accession>
<evidence type="ECO:0000259" key="2">
    <source>
        <dbReference type="PROSITE" id="PS51471"/>
    </source>
</evidence>
<dbReference type="HOGENOM" id="CLU_007520_2_0_1"/>
<keyword evidence="1" id="KW-0560">Oxidoreductase</keyword>
<dbReference type="InterPro" id="IPR044862">
    <property type="entry name" value="Pro_4_hyd_alph_FE2OG_OXY"/>
</dbReference>
<sequence length="361" mass="40771">MALSACRCPRAMRTSSYPRARQSPFGKGAETVVDTSVRKSWQLDPTQFSLRNPKWKAMMDQILQKVDTGLHLHCGAESVSAELYKLLLYEEGAFFKPHKDSEKSPGMFGTLVVCLPSSHQGGELVLSHNHEKVELKTAPTSDFDMSYAAWYSDVLHEVKPVTQGYRLVLVYNLVKRNPTTMLMPLSLTSHQDRLVAVLRQWFVEPNAPQWPEYLVHRFEHQYTQASLRPDLLKGADLEQTRYLKAAAAELGFSLYLATLERTVIEDEEAEEEIDRTAALKHVVTMDGVRVDDPKSDKGMVIPEDHLLADDDVRLDEADDEDHSGYTGNEGVTATCFYRDTVCFMFLALLTCAMFLTTSCRP</sequence>
<organism evidence="3 4">
    <name type="scientific">Capronia epimyces CBS 606.96</name>
    <dbReference type="NCBI Taxonomy" id="1182542"/>
    <lineage>
        <taxon>Eukaryota</taxon>
        <taxon>Fungi</taxon>
        <taxon>Dikarya</taxon>
        <taxon>Ascomycota</taxon>
        <taxon>Pezizomycotina</taxon>
        <taxon>Eurotiomycetes</taxon>
        <taxon>Chaetothyriomycetidae</taxon>
        <taxon>Chaetothyriales</taxon>
        <taxon>Herpotrichiellaceae</taxon>
        <taxon>Capronia</taxon>
    </lineage>
</organism>
<feature type="domain" description="Fe2OG dioxygenase" evidence="2">
    <location>
        <begin position="75"/>
        <end position="175"/>
    </location>
</feature>
<proteinExistence type="inferred from homology"/>
<evidence type="ECO:0000256" key="1">
    <source>
        <dbReference type="RuleBase" id="RU003682"/>
    </source>
</evidence>
<evidence type="ECO:0000313" key="3">
    <source>
        <dbReference type="EMBL" id="EXJ91766.1"/>
    </source>
</evidence>
<dbReference type="PANTHER" id="PTHR33099">
    <property type="entry name" value="FE2OG DIOXYGENASE DOMAIN-CONTAINING PROTEIN"/>
    <property type="match status" value="1"/>
</dbReference>
<evidence type="ECO:0000313" key="4">
    <source>
        <dbReference type="Proteomes" id="UP000019478"/>
    </source>
</evidence>
<comment type="similarity">
    <text evidence="1">Belongs to the iron/ascorbate-dependent oxidoreductase family.</text>
</comment>
<dbReference type="OrthoDB" id="4157600at2759"/>
<dbReference type="Proteomes" id="UP000019478">
    <property type="component" value="Unassembled WGS sequence"/>
</dbReference>
<name>W9YR66_9EURO</name>
<dbReference type="STRING" id="1182542.W9YR66"/>
<dbReference type="PANTHER" id="PTHR33099:SF7">
    <property type="entry name" value="MYND-TYPE DOMAIN-CONTAINING PROTEIN"/>
    <property type="match status" value="1"/>
</dbReference>